<dbReference type="InterPro" id="IPR001245">
    <property type="entry name" value="Ser-Thr/Tyr_kinase_cat_dom"/>
</dbReference>
<reference evidence="12" key="1">
    <citation type="submission" date="2025-08" db="UniProtKB">
        <authorList>
            <consortium name="RefSeq"/>
        </authorList>
    </citation>
    <scope>IDENTIFICATION</scope>
    <source>
        <tissue evidence="12">Testes</tissue>
    </source>
</reference>
<dbReference type="InterPro" id="IPR003598">
    <property type="entry name" value="Ig_sub2"/>
</dbReference>
<sequence length="718" mass="81014">MTNHRILDVVMVVLGSMLLGCCVAAQQYFSVKPSNTTAAHGDEYAVFLCTVEDKTGKLSWEKGSIGSIIYIEDSGVSDDDKYDVSGNHFIGQYDLTIYDIVINDDDEYICKISGLLPGLSIEASGDGYESLGSENEYDGAYYGTITTQDLHIAVQAEHNCASYQCEGNNTQFTDTILSNEETLYVYFPPNEPSPCTTSLRGPTGNITAGDIVTLQCTSCSSNPIAHLTWYQNNIVLNDGISLKTYVESEYNGMRTVQYYTLTTSQYSHGFTYICEAFNDEFQDVFASTQIQLDVHYAPITENRVTNSRCATNLTEQVNIICEINSNPESVITWLDQYNETLSNDTGKIIIREKYETVLKTSILTIMSVEESDFGEYYCVARNYIGSIIQTVLFSEICKDNVNNVDARNDSIYTDLEDMSIKPIEEYESLVKTRTKQEELDFSPFSTETHKSCKNEDIWDICPSELAFQDVVSVGYVTEIRKAVIKRSNGIALVKINKDFLVDENDTDTLLLEIKVMKQIAGCEHLVAMMYCNIKTEPYFMALEYPENGLISEYMADANAGISEISLVELTSIARDVSCGMSFLEKNECVIRILTLNNIYIDGHKRCKIFDLGFSSAVMDMEKFKANTKGCLPIKWLSLESVLDQIFTSKSDVWSYGVVLWEIFSLGKKPFPNISGKDFIRRMQRGLRLKQPKESDSEMDTIIYQKKEIQPLPVFKQRY</sequence>
<dbReference type="PANTHER" id="PTHR24416:SF621">
    <property type="entry name" value="TYROSINE KINASE RECEPTOR CAD96CA"/>
    <property type="match status" value="1"/>
</dbReference>
<evidence type="ECO:0000256" key="2">
    <source>
        <dbReference type="ARBA" id="ARBA00022692"/>
    </source>
</evidence>
<dbReference type="SMART" id="SM00408">
    <property type="entry name" value="IGc2"/>
    <property type="match status" value="2"/>
</dbReference>
<dbReference type="SMART" id="SM00409">
    <property type="entry name" value="IG"/>
    <property type="match status" value="3"/>
</dbReference>
<evidence type="ECO:0000256" key="1">
    <source>
        <dbReference type="ARBA" id="ARBA00004167"/>
    </source>
</evidence>
<keyword evidence="3" id="KW-1133">Transmembrane helix</keyword>
<dbReference type="SUPFAM" id="SSF56112">
    <property type="entry name" value="Protein kinase-like (PK-like)"/>
    <property type="match status" value="1"/>
</dbReference>
<evidence type="ECO:0000256" key="8">
    <source>
        <dbReference type="SAM" id="SignalP"/>
    </source>
</evidence>
<dbReference type="Gene3D" id="2.60.40.10">
    <property type="entry name" value="Immunoglobulins"/>
    <property type="match status" value="3"/>
</dbReference>
<dbReference type="Pfam" id="PF13927">
    <property type="entry name" value="Ig_3"/>
    <property type="match status" value="1"/>
</dbReference>
<dbReference type="GeneID" id="102802200"/>
<keyword evidence="4" id="KW-0472">Membrane</keyword>
<accession>A0ABM0MRV1</accession>
<dbReference type="InterPro" id="IPR011009">
    <property type="entry name" value="Kinase-like_dom_sf"/>
</dbReference>
<keyword evidence="5" id="KW-1015">Disulfide bond</keyword>
<dbReference type="InterPro" id="IPR036179">
    <property type="entry name" value="Ig-like_dom_sf"/>
</dbReference>
<dbReference type="InterPro" id="IPR013162">
    <property type="entry name" value="CD80_C2-set"/>
</dbReference>
<feature type="domain" description="Ig-like" evidence="10">
    <location>
        <begin position="298"/>
        <end position="394"/>
    </location>
</feature>
<dbReference type="Pfam" id="PF07714">
    <property type="entry name" value="PK_Tyr_Ser-Thr"/>
    <property type="match status" value="1"/>
</dbReference>
<dbReference type="RefSeq" id="XP_006822742.1">
    <property type="nucleotide sequence ID" value="XM_006822679.1"/>
</dbReference>
<dbReference type="PRINTS" id="PR00109">
    <property type="entry name" value="TYRKINASE"/>
</dbReference>
<dbReference type="Pfam" id="PF08205">
    <property type="entry name" value="C2-set_2"/>
    <property type="match status" value="1"/>
</dbReference>
<dbReference type="PROSITE" id="PS50835">
    <property type="entry name" value="IG_LIKE"/>
    <property type="match status" value="3"/>
</dbReference>
<evidence type="ECO:0000259" key="10">
    <source>
        <dbReference type="PROSITE" id="PS50835"/>
    </source>
</evidence>
<evidence type="ECO:0000256" key="7">
    <source>
        <dbReference type="ARBA" id="ARBA00023319"/>
    </source>
</evidence>
<dbReference type="InterPro" id="IPR013783">
    <property type="entry name" value="Ig-like_fold"/>
</dbReference>
<proteinExistence type="predicted"/>
<feature type="domain" description="Protein kinase" evidence="9">
    <location>
        <begin position="465"/>
        <end position="718"/>
    </location>
</feature>
<evidence type="ECO:0000256" key="4">
    <source>
        <dbReference type="ARBA" id="ARBA00023136"/>
    </source>
</evidence>
<feature type="chain" id="PRO_5046883350" evidence="8">
    <location>
        <begin position="25"/>
        <end position="718"/>
    </location>
</feature>
<dbReference type="InterPro" id="IPR007110">
    <property type="entry name" value="Ig-like_dom"/>
</dbReference>
<dbReference type="SUPFAM" id="SSF48726">
    <property type="entry name" value="Immunoglobulin"/>
    <property type="match status" value="2"/>
</dbReference>
<keyword evidence="6" id="KW-0325">Glycoprotein</keyword>
<evidence type="ECO:0000259" key="9">
    <source>
        <dbReference type="PROSITE" id="PS50011"/>
    </source>
</evidence>
<dbReference type="PROSITE" id="PS50011">
    <property type="entry name" value="PROTEIN_KINASE_DOM"/>
    <property type="match status" value="1"/>
</dbReference>
<feature type="signal peptide" evidence="8">
    <location>
        <begin position="1"/>
        <end position="24"/>
    </location>
</feature>
<dbReference type="Gene3D" id="1.10.510.10">
    <property type="entry name" value="Transferase(Phosphotransferase) domain 1"/>
    <property type="match status" value="1"/>
</dbReference>
<dbReference type="InterPro" id="IPR050122">
    <property type="entry name" value="RTK"/>
</dbReference>
<dbReference type="PROSITE" id="PS51257">
    <property type="entry name" value="PROKAR_LIPOPROTEIN"/>
    <property type="match status" value="1"/>
</dbReference>
<keyword evidence="11" id="KW-1185">Reference proteome</keyword>
<feature type="domain" description="Ig-like" evidence="10">
    <location>
        <begin position="27"/>
        <end position="113"/>
    </location>
</feature>
<evidence type="ECO:0000256" key="3">
    <source>
        <dbReference type="ARBA" id="ARBA00022989"/>
    </source>
</evidence>
<organism evidence="11 12">
    <name type="scientific">Saccoglossus kowalevskii</name>
    <name type="common">Acorn worm</name>
    <dbReference type="NCBI Taxonomy" id="10224"/>
    <lineage>
        <taxon>Eukaryota</taxon>
        <taxon>Metazoa</taxon>
        <taxon>Hemichordata</taxon>
        <taxon>Enteropneusta</taxon>
        <taxon>Harrimaniidae</taxon>
        <taxon>Saccoglossus</taxon>
    </lineage>
</organism>
<evidence type="ECO:0000256" key="6">
    <source>
        <dbReference type="ARBA" id="ARBA00023180"/>
    </source>
</evidence>
<dbReference type="InterPro" id="IPR003599">
    <property type="entry name" value="Ig_sub"/>
</dbReference>
<keyword evidence="8" id="KW-0732">Signal</keyword>
<keyword evidence="2" id="KW-0812">Transmembrane</keyword>
<protein>
    <submittedName>
        <fullName evidence="12">Fibroblast growth factor receptor 3-like</fullName>
    </submittedName>
</protein>
<feature type="domain" description="Ig-like" evidence="10">
    <location>
        <begin position="194"/>
        <end position="291"/>
    </location>
</feature>
<dbReference type="Proteomes" id="UP000694865">
    <property type="component" value="Unplaced"/>
</dbReference>
<dbReference type="InterPro" id="IPR000719">
    <property type="entry name" value="Prot_kinase_dom"/>
</dbReference>
<keyword evidence="7" id="KW-0393">Immunoglobulin domain</keyword>
<evidence type="ECO:0000256" key="5">
    <source>
        <dbReference type="ARBA" id="ARBA00023157"/>
    </source>
</evidence>
<comment type="subcellular location">
    <subcellularLocation>
        <location evidence="1">Membrane</location>
        <topology evidence="1">Single-pass membrane protein</topology>
    </subcellularLocation>
</comment>
<evidence type="ECO:0000313" key="12">
    <source>
        <dbReference type="RefSeq" id="XP_006822742.1"/>
    </source>
</evidence>
<evidence type="ECO:0000313" key="11">
    <source>
        <dbReference type="Proteomes" id="UP000694865"/>
    </source>
</evidence>
<gene>
    <name evidence="12" type="primary">LOC102802200</name>
</gene>
<dbReference type="PANTHER" id="PTHR24416">
    <property type="entry name" value="TYROSINE-PROTEIN KINASE RECEPTOR"/>
    <property type="match status" value="1"/>
</dbReference>
<name>A0ABM0MRV1_SACKO</name>